<proteinExistence type="predicted"/>
<keyword evidence="2" id="KW-1185">Reference proteome</keyword>
<dbReference type="EMBL" id="CP028858">
    <property type="protein sequence ID" value="AWB26505.1"/>
    <property type="molecule type" value="Genomic_DNA"/>
</dbReference>
<dbReference type="RefSeq" id="WP_108380874.1">
    <property type="nucleotide sequence ID" value="NZ_CP028858.1"/>
</dbReference>
<sequence length="212" mass="23391">MTSKSTLIGLGIVLLIVLAGCNSPNTGTGEQLAADTNQDLGNVTIGESYKYEVKITEKNQYGLVQGQPPFVMDNSLERQNLIDRYKYLNDRTNVHHVYLLSENGQVISYYTAQGKVSSVNSKLTNNRQIVSSNQCLQSTHREDKSGCFEVVESPQMDGSYGENGDAIFFFTTDGHYVEWNGIYLVSEEPKNIQSEVLLVDEVNDGGQTDGSS</sequence>
<evidence type="ECO:0008006" key="3">
    <source>
        <dbReference type="Google" id="ProtNLM"/>
    </source>
</evidence>
<dbReference type="KEGG" id="harc:HARCEL1_01630"/>
<accession>A0A2R4WY86</accession>
<name>A0A2R4WY86_9EURY</name>
<protein>
    <recommendedName>
        <fullName evidence="3">Lipoprotein</fullName>
    </recommendedName>
</protein>
<dbReference type="GeneID" id="36511167"/>
<gene>
    <name evidence="1" type="ORF">HARCEL1_01630</name>
</gene>
<dbReference type="PROSITE" id="PS51257">
    <property type="entry name" value="PROKAR_LIPOPROTEIN"/>
    <property type="match status" value="1"/>
</dbReference>
<dbReference type="Proteomes" id="UP000244727">
    <property type="component" value="Chromosome"/>
</dbReference>
<organism evidence="1 2">
    <name type="scientific">Halococcoides cellulosivorans</name>
    <dbReference type="NCBI Taxonomy" id="1679096"/>
    <lineage>
        <taxon>Archaea</taxon>
        <taxon>Methanobacteriati</taxon>
        <taxon>Methanobacteriota</taxon>
        <taxon>Stenosarchaea group</taxon>
        <taxon>Halobacteria</taxon>
        <taxon>Halobacteriales</taxon>
        <taxon>Haloarculaceae</taxon>
        <taxon>Halococcoides</taxon>
    </lineage>
</organism>
<dbReference type="AlphaFoldDB" id="A0A2R4WY86"/>
<evidence type="ECO:0000313" key="1">
    <source>
        <dbReference type="EMBL" id="AWB26505.1"/>
    </source>
</evidence>
<evidence type="ECO:0000313" key="2">
    <source>
        <dbReference type="Proteomes" id="UP000244727"/>
    </source>
</evidence>
<reference evidence="1 2" key="1">
    <citation type="submission" date="2018-04" db="EMBL/GenBank/DDBJ databases">
        <title>Halococcoides cellulosivorans gen. nov., sp. nov., an extremely halophilic cellulose-utilizing haloarchaeon from hypersaline lakes.</title>
        <authorList>
            <person name="Sorokin D.Y."/>
            <person name="Toshchakov S.V."/>
            <person name="Samarov N.I."/>
            <person name="Korzhenkov A."/>
            <person name="Kublanov I.V."/>
        </authorList>
    </citation>
    <scope>NUCLEOTIDE SEQUENCE [LARGE SCALE GENOMIC DNA]</scope>
    <source>
        <strain evidence="1 2">HArcel1</strain>
    </source>
</reference>